<evidence type="ECO:0000313" key="6">
    <source>
        <dbReference type="EMBL" id="CAB4223175.1"/>
    </source>
</evidence>
<organism evidence="3">
    <name type="scientific">uncultured Caudovirales phage</name>
    <dbReference type="NCBI Taxonomy" id="2100421"/>
    <lineage>
        <taxon>Viruses</taxon>
        <taxon>Duplodnaviria</taxon>
        <taxon>Heunggongvirae</taxon>
        <taxon>Uroviricota</taxon>
        <taxon>Caudoviricetes</taxon>
        <taxon>Peduoviridae</taxon>
        <taxon>Maltschvirus</taxon>
        <taxon>Maltschvirus maltsch</taxon>
    </lineage>
</organism>
<reference evidence="3" key="1">
    <citation type="submission" date="2020-04" db="EMBL/GenBank/DDBJ databases">
        <authorList>
            <person name="Chiriac C."/>
            <person name="Salcher M."/>
            <person name="Ghai R."/>
            <person name="Kavagutti S V."/>
        </authorList>
    </citation>
    <scope>NUCLEOTIDE SEQUENCE</scope>
</reference>
<dbReference type="Pfam" id="PF01451">
    <property type="entry name" value="LMWPc"/>
    <property type="match status" value="1"/>
</dbReference>
<dbReference type="EC" id="3.1.3.48" evidence="1"/>
<sequence length="143" mass="16009">MKVLFLCHGNVNRSPAGEIILKKIKPEWEVKSAALKICNGGQITAKNMRDALNYSGYPTEGIRSSAASQELIDWADVIFYMDTPNEQKLKARFGDVPKAIRISNLINIPKIPDPAFAKGNELHKKVITMLELALKRYIDELPT</sequence>
<name>A0A6J5P8A5_9CAUD</name>
<dbReference type="PANTHER" id="PTHR11717">
    <property type="entry name" value="LOW MOLECULAR WEIGHT PROTEIN TYROSINE PHOSPHATASE"/>
    <property type="match status" value="1"/>
</dbReference>
<dbReference type="InterPro" id="IPR036196">
    <property type="entry name" value="Ptyr_pPase_sf"/>
</dbReference>
<dbReference type="EMBL" id="LR796858">
    <property type="protein sequence ID" value="CAB4170721.1"/>
    <property type="molecule type" value="Genomic_DNA"/>
</dbReference>
<evidence type="ECO:0000313" key="3">
    <source>
        <dbReference type="EMBL" id="CAB4168069.1"/>
    </source>
</evidence>
<evidence type="ECO:0000259" key="2">
    <source>
        <dbReference type="SMART" id="SM00226"/>
    </source>
</evidence>
<dbReference type="EMBL" id="LR797534">
    <property type="protein sequence ID" value="CAB4223175.1"/>
    <property type="molecule type" value="Genomic_DNA"/>
</dbReference>
<dbReference type="Gene3D" id="3.40.50.2300">
    <property type="match status" value="1"/>
</dbReference>
<evidence type="ECO:0000313" key="4">
    <source>
        <dbReference type="EMBL" id="CAB4170721.1"/>
    </source>
</evidence>
<feature type="domain" description="Phosphotyrosine protein phosphatase I" evidence="2">
    <location>
        <begin position="1"/>
        <end position="140"/>
    </location>
</feature>
<dbReference type="InterPro" id="IPR023485">
    <property type="entry name" value="Ptyr_pPase"/>
</dbReference>
<dbReference type="EMBL" id="LR796815">
    <property type="protein sequence ID" value="CAB4168069.1"/>
    <property type="molecule type" value="Genomic_DNA"/>
</dbReference>
<dbReference type="PANTHER" id="PTHR11717:SF7">
    <property type="entry name" value="LOW MOLECULAR WEIGHT PHOSPHOTYROSINE PROTEIN PHOSPHATASE"/>
    <property type="match status" value="1"/>
</dbReference>
<dbReference type="InterPro" id="IPR050438">
    <property type="entry name" value="LMW_PTPase"/>
</dbReference>
<dbReference type="SMART" id="SM00226">
    <property type="entry name" value="LMWPc"/>
    <property type="match status" value="1"/>
</dbReference>
<dbReference type="GO" id="GO:0004725">
    <property type="term" value="F:protein tyrosine phosphatase activity"/>
    <property type="evidence" value="ECO:0007669"/>
    <property type="project" value="UniProtKB-EC"/>
</dbReference>
<dbReference type="SUPFAM" id="SSF52788">
    <property type="entry name" value="Phosphotyrosine protein phosphatases I"/>
    <property type="match status" value="1"/>
</dbReference>
<evidence type="ECO:0000313" key="5">
    <source>
        <dbReference type="EMBL" id="CAB4177050.1"/>
    </source>
</evidence>
<evidence type="ECO:0000256" key="1">
    <source>
        <dbReference type="ARBA" id="ARBA00013064"/>
    </source>
</evidence>
<accession>A0A6J5P8A5</accession>
<gene>
    <name evidence="6" type="ORF">UFOVP1666_150</name>
    <name evidence="3" type="ORF">UFOVP867_105</name>
    <name evidence="4" type="ORF">UFOVP913_93</name>
    <name evidence="5" type="ORF">UFOVP993_146</name>
</gene>
<proteinExistence type="predicted"/>
<dbReference type="EMBL" id="LR796944">
    <property type="protein sequence ID" value="CAB4177050.1"/>
    <property type="molecule type" value="Genomic_DNA"/>
</dbReference>
<protein>
    <recommendedName>
        <fullName evidence="1">protein-tyrosine-phosphatase</fullName>
        <ecNumber evidence="1">3.1.3.48</ecNumber>
    </recommendedName>
</protein>